<feature type="chain" id="PRO_5002043588" evidence="1">
    <location>
        <begin position="23"/>
        <end position="44"/>
    </location>
</feature>
<accession>A0A0A8ZE10</accession>
<evidence type="ECO:0000256" key="1">
    <source>
        <dbReference type="SAM" id="SignalP"/>
    </source>
</evidence>
<feature type="signal peptide" evidence="1">
    <location>
        <begin position="1"/>
        <end position="22"/>
    </location>
</feature>
<reference evidence="2" key="2">
    <citation type="journal article" date="2015" name="Data Brief">
        <title>Shoot transcriptome of the giant reed, Arundo donax.</title>
        <authorList>
            <person name="Barrero R.A."/>
            <person name="Guerrero F.D."/>
            <person name="Moolhuijzen P."/>
            <person name="Goolsby J.A."/>
            <person name="Tidwell J."/>
            <person name="Bellgard S.E."/>
            <person name="Bellgard M.I."/>
        </authorList>
    </citation>
    <scope>NUCLEOTIDE SEQUENCE</scope>
    <source>
        <tissue evidence="2">Shoot tissue taken approximately 20 cm above the soil surface</tissue>
    </source>
</reference>
<organism evidence="2">
    <name type="scientific">Arundo donax</name>
    <name type="common">Giant reed</name>
    <name type="synonym">Donax arundinaceus</name>
    <dbReference type="NCBI Taxonomy" id="35708"/>
    <lineage>
        <taxon>Eukaryota</taxon>
        <taxon>Viridiplantae</taxon>
        <taxon>Streptophyta</taxon>
        <taxon>Embryophyta</taxon>
        <taxon>Tracheophyta</taxon>
        <taxon>Spermatophyta</taxon>
        <taxon>Magnoliopsida</taxon>
        <taxon>Liliopsida</taxon>
        <taxon>Poales</taxon>
        <taxon>Poaceae</taxon>
        <taxon>PACMAD clade</taxon>
        <taxon>Arundinoideae</taxon>
        <taxon>Arundineae</taxon>
        <taxon>Arundo</taxon>
    </lineage>
</organism>
<dbReference type="EMBL" id="GBRH01260301">
    <property type="protein sequence ID" value="JAD37594.1"/>
    <property type="molecule type" value="Transcribed_RNA"/>
</dbReference>
<reference evidence="2" key="1">
    <citation type="submission" date="2014-09" db="EMBL/GenBank/DDBJ databases">
        <authorList>
            <person name="Magalhaes I.L.F."/>
            <person name="Oliveira U."/>
            <person name="Santos F.R."/>
            <person name="Vidigal T.H.D.A."/>
            <person name="Brescovit A.D."/>
            <person name="Santos A.J."/>
        </authorList>
    </citation>
    <scope>NUCLEOTIDE SEQUENCE</scope>
    <source>
        <tissue evidence="2">Shoot tissue taken approximately 20 cm above the soil surface</tissue>
    </source>
</reference>
<keyword evidence="1" id="KW-0732">Signal</keyword>
<dbReference type="AlphaFoldDB" id="A0A0A8ZE10"/>
<evidence type="ECO:0000313" key="2">
    <source>
        <dbReference type="EMBL" id="JAD37594.1"/>
    </source>
</evidence>
<protein>
    <submittedName>
        <fullName evidence="2">Uncharacterized protein</fullName>
    </submittedName>
</protein>
<name>A0A0A8ZE10_ARUDO</name>
<sequence>MSPCVMRLFIIALFFSLHKGWSTRLSLSCTWTATTCRTSGCCLL</sequence>
<proteinExistence type="predicted"/>